<evidence type="ECO:0000313" key="2">
    <source>
        <dbReference type="Proteomes" id="UP001054945"/>
    </source>
</evidence>
<organism evidence="1 2">
    <name type="scientific">Caerostris extrusa</name>
    <name type="common">Bark spider</name>
    <name type="synonym">Caerostris bankana</name>
    <dbReference type="NCBI Taxonomy" id="172846"/>
    <lineage>
        <taxon>Eukaryota</taxon>
        <taxon>Metazoa</taxon>
        <taxon>Ecdysozoa</taxon>
        <taxon>Arthropoda</taxon>
        <taxon>Chelicerata</taxon>
        <taxon>Arachnida</taxon>
        <taxon>Araneae</taxon>
        <taxon>Araneomorphae</taxon>
        <taxon>Entelegynae</taxon>
        <taxon>Araneoidea</taxon>
        <taxon>Araneidae</taxon>
        <taxon>Caerostris</taxon>
    </lineage>
</organism>
<dbReference type="Proteomes" id="UP001054945">
    <property type="component" value="Unassembled WGS sequence"/>
</dbReference>
<dbReference type="EMBL" id="BPLR01011040">
    <property type="protein sequence ID" value="GIY43822.1"/>
    <property type="molecule type" value="Genomic_DNA"/>
</dbReference>
<evidence type="ECO:0000313" key="1">
    <source>
        <dbReference type="EMBL" id="GIY43822.1"/>
    </source>
</evidence>
<name>A0AAV4TEL1_CAEEX</name>
<keyword evidence="2" id="KW-1185">Reference proteome</keyword>
<reference evidence="1 2" key="1">
    <citation type="submission" date="2021-06" db="EMBL/GenBank/DDBJ databases">
        <title>Caerostris extrusa draft genome.</title>
        <authorList>
            <person name="Kono N."/>
            <person name="Arakawa K."/>
        </authorList>
    </citation>
    <scope>NUCLEOTIDE SEQUENCE [LARGE SCALE GENOMIC DNA]</scope>
</reference>
<comment type="caution">
    <text evidence="1">The sequence shown here is derived from an EMBL/GenBank/DDBJ whole genome shotgun (WGS) entry which is preliminary data.</text>
</comment>
<dbReference type="AlphaFoldDB" id="A0AAV4TEL1"/>
<proteinExistence type="predicted"/>
<accession>A0AAV4TEL1</accession>
<protein>
    <submittedName>
        <fullName evidence="1">Uncharacterized protein</fullName>
    </submittedName>
</protein>
<gene>
    <name evidence="1" type="ORF">CEXT_588571</name>
</gene>
<sequence>MTIERQTKPWTVFDVVYYKQTMARDSIRRYLWYLPSRRSFKEITPDLMNTLDKIRKLLSGNPIDNEKRRQLLRSSPLCLCTLQRRILKGSQACHAIWCHRVFFSRNCATAGDYTFFDTVIITLGSTEASTHTTECGSSSSR</sequence>